<evidence type="ECO:0000256" key="6">
    <source>
        <dbReference type="ARBA" id="ARBA00022827"/>
    </source>
</evidence>
<comment type="cofactor">
    <cofactor evidence="8">
        <name>Zn(2+)</name>
        <dbReference type="ChEBI" id="CHEBI:29105"/>
    </cofactor>
</comment>
<gene>
    <name evidence="10" type="ORF">ACJDT4_21585</name>
</gene>
<dbReference type="Proteomes" id="UP001623592">
    <property type="component" value="Unassembled WGS sequence"/>
</dbReference>
<feature type="domain" description="Hcy-binding" evidence="9">
    <location>
        <begin position="1"/>
        <end position="283"/>
    </location>
</feature>
<organism evidence="10 11">
    <name type="scientific">Clostridium neuense</name>
    <dbReference type="NCBI Taxonomy" id="1728934"/>
    <lineage>
        <taxon>Bacteria</taxon>
        <taxon>Bacillati</taxon>
        <taxon>Bacillota</taxon>
        <taxon>Clostridia</taxon>
        <taxon>Eubacteriales</taxon>
        <taxon>Clostridiaceae</taxon>
        <taxon>Clostridium</taxon>
    </lineage>
</organism>
<evidence type="ECO:0000259" key="9">
    <source>
        <dbReference type="PROSITE" id="PS50970"/>
    </source>
</evidence>
<dbReference type="RefSeq" id="WP_406789666.1">
    <property type="nucleotide sequence ID" value="NZ_JBJIAA010000023.1"/>
</dbReference>
<evidence type="ECO:0000256" key="7">
    <source>
        <dbReference type="ARBA" id="ARBA00023002"/>
    </source>
</evidence>
<evidence type="ECO:0000313" key="10">
    <source>
        <dbReference type="EMBL" id="MFL0253005.1"/>
    </source>
</evidence>
<comment type="pathway">
    <text evidence="2">One-carbon metabolism; tetrahydrofolate interconversion.</text>
</comment>
<dbReference type="Pfam" id="PF02219">
    <property type="entry name" value="MTHFR"/>
    <property type="match status" value="1"/>
</dbReference>
<dbReference type="InterPro" id="IPR029041">
    <property type="entry name" value="FAD-linked_oxidoreductase-like"/>
</dbReference>
<reference evidence="10 11" key="1">
    <citation type="submission" date="2024-11" db="EMBL/GenBank/DDBJ databases">
        <authorList>
            <person name="Heng Y.C."/>
            <person name="Lim A.C.H."/>
            <person name="Lee J.K.Y."/>
            <person name="Kittelmann S."/>
        </authorList>
    </citation>
    <scope>NUCLEOTIDE SEQUENCE [LARGE SCALE GENOMIC DNA]</scope>
    <source>
        <strain evidence="10 11">WILCCON 0114</strain>
    </source>
</reference>
<dbReference type="Gene3D" id="3.20.20.220">
    <property type="match status" value="1"/>
</dbReference>
<dbReference type="SUPFAM" id="SSF82282">
    <property type="entry name" value="Homocysteine S-methyltransferase"/>
    <property type="match status" value="1"/>
</dbReference>
<dbReference type="SUPFAM" id="SSF51730">
    <property type="entry name" value="FAD-linked oxidoreductase"/>
    <property type="match status" value="1"/>
</dbReference>
<dbReference type="Pfam" id="PF02574">
    <property type="entry name" value="S-methyl_trans"/>
    <property type="match status" value="1"/>
</dbReference>
<keyword evidence="6" id="KW-0274">FAD</keyword>
<feature type="binding site" evidence="8">
    <location>
        <position position="269"/>
    </location>
    <ligand>
        <name>Zn(2+)</name>
        <dbReference type="ChEBI" id="CHEBI:29105"/>
    </ligand>
</feature>
<keyword evidence="7 10" id="KW-0560">Oxidoreductase</keyword>
<protein>
    <submittedName>
        <fullName evidence="10">Bifunctional homocysteine S-methyltransferase/methylenetetrahydrofolate reductase</fullName>
        <ecNumber evidence="10">1.5.1.20</ecNumber>
        <ecNumber evidence="10">2.1.1.10</ecNumber>
    </submittedName>
</protein>
<feature type="binding site" evidence="8">
    <location>
        <position position="268"/>
    </location>
    <ligand>
        <name>Zn(2+)</name>
        <dbReference type="ChEBI" id="CHEBI:29105"/>
    </ligand>
</feature>
<keyword evidence="4" id="KW-0285">Flavoprotein</keyword>
<sequence>MNIFEYLKDKFLITDGAMGTYYSKITGDNKSFCEFANLDNADTIKNIHREYIDAGAKLIRTNTFSANSITLEVSREEIRNIIKKGYEIAKEAAKGKNVFVAADIGPINISGIDKTTEDVYDEYKFIVDTFISDGADIFVFETLSNLDCLKEIAEYIKEKNKSAFVLTQFAVMQDGYTRDGVSINGIVSKIKDIKAVDAFGFNCGSGPAHLYSMLKKLNVYKDNIISTLPNAGYPEIVNERMVYIDNPEYFSDKMLSIKKLGAKIIGGCCGTTPRHIRELSYKLKLDGSKVILKASDESKIIRKFSKANNNFIEKLKDNKFPLVVELDPPTNTVMDKIMHCAEICKENNIDLVTVADSPMSKVRVDSIVIASKIKREIGIDVMPHICCRDKNVNAIRSSILAANIEGIRNILAVTGDPVSGAEEIKAKSVFNLNSFRLIELISEMNKEIFNGDEISIGGALNLNVANKNSEISRMNKKLSNGAGFFLTQPIFEDETIEFLSNFKREGKVKILGGIMPLVSYKNAQFINNELPGVSIPQKYVDRFHVDMTREEAEKVGIEIAVEIINKIKNYVDGLYLVTPFNRIEMIVKIIKASITK</sequence>
<keyword evidence="8" id="KW-0862">Zinc</keyword>
<comment type="cofactor">
    <cofactor evidence="1">
        <name>FAD</name>
        <dbReference type="ChEBI" id="CHEBI:57692"/>
    </cofactor>
</comment>
<dbReference type="EMBL" id="JBJIAA010000023">
    <property type="protein sequence ID" value="MFL0253005.1"/>
    <property type="molecule type" value="Genomic_DNA"/>
</dbReference>
<dbReference type="GO" id="GO:0008168">
    <property type="term" value="F:methyltransferase activity"/>
    <property type="evidence" value="ECO:0007669"/>
    <property type="project" value="UniProtKB-KW"/>
</dbReference>
<evidence type="ECO:0000313" key="11">
    <source>
        <dbReference type="Proteomes" id="UP001623592"/>
    </source>
</evidence>
<dbReference type="NCBIfam" id="NF006396">
    <property type="entry name" value="PRK08645.1"/>
    <property type="match status" value="1"/>
</dbReference>
<dbReference type="InterPro" id="IPR036589">
    <property type="entry name" value="HCY_dom_sf"/>
</dbReference>
<comment type="caution">
    <text evidence="10">The sequence shown here is derived from an EMBL/GenBank/DDBJ whole genome shotgun (WGS) entry which is preliminary data.</text>
</comment>
<proteinExistence type="predicted"/>
<evidence type="ECO:0000256" key="3">
    <source>
        <dbReference type="ARBA" id="ARBA00022603"/>
    </source>
</evidence>
<keyword evidence="3 8" id="KW-0489">Methyltransferase</keyword>
<feature type="binding site" evidence="8">
    <location>
        <position position="203"/>
    </location>
    <ligand>
        <name>Zn(2+)</name>
        <dbReference type="ChEBI" id="CHEBI:29105"/>
    </ligand>
</feature>
<keyword evidence="5 8" id="KW-0808">Transferase</keyword>
<keyword evidence="8" id="KW-0479">Metal-binding</keyword>
<dbReference type="PANTHER" id="PTHR11103:SF18">
    <property type="entry name" value="SLR1189 PROTEIN"/>
    <property type="match status" value="1"/>
</dbReference>
<dbReference type="Gene3D" id="3.20.20.330">
    <property type="entry name" value="Homocysteine-binding-like domain"/>
    <property type="match status" value="1"/>
</dbReference>
<dbReference type="EC" id="2.1.1.10" evidence="10"/>
<name>A0ABW8TLR5_9CLOT</name>
<dbReference type="PROSITE" id="PS50970">
    <property type="entry name" value="HCY"/>
    <property type="match status" value="1"/>
</dbReference>
<evidence type="ECO:0000256" key="1">
    <source>
        <dbReference type="ARBA" id="ARBA00001974"/>
    </source>
</evidence>
<dbReference type="CDD" id="cd00537">
    <property type="entry name" value="MTHFR"/>
    <property type="match status" value="1"/>
</dbReference>
<accession>A0ABW8TLR5</accession>
<evidence type="ECO:0000256" key="4">
    <source>
        <dbReference type="ARBA" id="ARBA00022630"/>
    </source>
</evidence>
<dbReference type="InterPro" id="IPR003726">
    <property type="entry name" value="HCY_dom"/>
</dbReference>
<dbReference type="PANTHER" id="PTHR11103">
    <property type="entry name" value="SLR1189 PROTEIN"/>
    <property type="match status" value="1"/>
</dbReference>
<evidence type="ECO:0000256" key="5">
    <source>
        <dbReference type="ARBA" id="ARBA00022679"/>
    </source>
</evidence>
<evidence type="ECO:0000256" key="8">
    <source>
        <dbReference type="PROSITE-ProRule" id="PRU00333"/>
    </source>
</evidence>
<dbReference type="EC" id="1.5.1.20" evidence="10"/>
<dbReference type="InterPro" id="IPR003171">
    <property type="entry name" value="Mehydrof_redctse-like"/>
</dbReference>
<dbReference type="GO" id="GO:0004489">
    <property type="term" value="F:methylenetetrahydrofolate reductase [NAD(P)H] activity"/>
    <property type="evidence" value="ECO:0007669"/>
    <property type="project" value="UniProtKB-EC"/>
</dbReference>
<evidence type="ECO:0000256" key="2">
    <source>
        <dbReference type="ARBA" id="ARBA00004777"/>
    </source>
</evidence>
<keyword evidence="11" id="KW-1185">Reference proteome</keyword>
<dbReference type="GO" id="GO:0032259">
    <property type="term" value="P:methylation"/>
    <property type="evidence" value="ECO:0007669"/>
    <property type="project" value="UniProtKB-KW"/>
</dbReference>